<evidence type="ECO:0000313" key="1">
    <source>
        <dbReference type="EMBL" id="KAK9810335.1"/>
    </source>
</evidence>
<accession>A0AAW1PPK1</accession>
<proteinExistence type="predicted"/>
<gene>
    <name evidence="1" type="ORF">WJX72_008910</name>
</gene>
<keyword evidence="2" id="KW-1185">Reference proteome</keyword>
<dbReference type="EMBL" id="JALJOR010000010">
    <property type="protein sequence ID" value="KAK9810335.1"/>
    <property type="molecule type" value="Genomic_DNA"/>
</dbReference>
<reference evidence="1 2" key="1">
    <citation type="journal article" date="2024" name="Nat. Commun.">
        <title>Phylogenomics reveals the evolutionary origins of lichenization in chlorophyte algae.</title>
        <authorList>
            <person name="Puginier C."/>
            <person name="Libourel C."/>
            <person name="Otte J."/>
            <person name="Skaloud P."/>
            <person name="Haon M."/>
            <person name="Grisel S."/>
            <person name="Petersen M."/>
            <person name="Berrin J.G."/>
            <person name="Delaux P.M."/>
            <person name="Dal Grande F."/>
            <person name="Keller J."/>
        </authorList>
    </citation>
    <scope>NUCLEOTIDE SEQUENCE [LARGE SCALE GENOMIC DNA]</scope>
    <source>
        <strain evidence="1 2">SAG 2043</strain>
    </source>
</reference>
<dbReference type="Proteomes" id="UP001489004">
    <property type="component" value="Unassembled WGS sequence"/>
</dbReference>
<organism evidence="1 2">
    <name type="scientific">[Myrmecia] bisecta</name>
    <dbReference type="NCBI Taxonomy" id="41462"/>
    <lineage>
        <taxon>Eukaryota</taxon>
        <taxon>Viridiplantae</taxon>
        <taxon>Chlorophyta</taxon>
        <taxon>core chlorophytes</taxon>
        <taxon>Trebouxiophyceae</taxon>
        <taxon>Trebouxiales</taxon>
        <taxon>Trebouxiaceae</taxon>
        <taxon>Myrmecia</taxon>
    </lineage>
</organism>
<dbReference type="AlphaFoldDB" id="A0AAW1PPK1"/>
<sequence>MPIAKELHCCREDEHGCSLAKAIQICFSQNMRRPIAHPRLSPELLEVVFSHVNQTERLKGDGPAGKV</sequence>
<comment type="caution">
    <text evidence="1">The sequence shown here is derived from an EMBL/GenBank/DDBJ whole genome shotgun (WGS) entry which is preliminary data.</text>
</comment>
<evidence type="ECO:0000313" key="2">
    <source>
        <dbReference type="Proteomes" id="UP001489004"/>
    </source>
</evidence>
<name>A0AAW1PPK1_9CHLO</name>
<protein>
    <submittedName>
        <fullName evidence="1">Uncharacterized protein</fullName>
    </submittedName>
</protein>